<name>A0A1H5K5K0_9ACTN</name>
<sequence>MTITTADDPFAAQKDLVKRLDNSGWDLIIGDAFVRGMRDIGYKSTSYAVAEINDNSIQANATWVDIVFGFNKGSVKPAQVAVIDDGWGMLPDMVRASLVWGAGTRYADRRGFGKYGYGLPSASVSQCKRVEVYSKVEGGDWAMCYLDVQEISDGRWTSKHRINTPTPMPQEPPAFVVEHLKTAKRWPMAHGTVVVWDKLDDTRLDYKTRAALRDSLVRDLGVIYRNHLVDVPMTVDGVNVEPCDPLFLTPGFRYFQLDDDRAVELPSAVIEVPDPDTKVVKGTMRVRFSRLPATFYRKPDAKQTTTSGPGVFNERASIADDHQGIIFLRNGRQIGVVKPPRNWGAFSNPTTDRYWKIEVDFDATLDDEFAMTTAKQQVVPSQGIWDRLNDKAKIAENVATMRATYKKETAQIRSSAEERKKASISALENAEKFKTTKPPRDTQARRDEASKNLEDEARRRAKQSGVDENTVKKELTAKQVDEPRAVETEDLPGAPFFRCIQRGGQRVLLINQAHPFYTDLYGGPGSSLRLRAALELLLWTLGDGEVDAEPDSPRRKFYEAERQTIWSPNLKTALEALRKIEVPDDEDEGPTAA</sequence>
<accession>A0A1H5K5K0</accession>
<dbReference type="STRING" id="561176.SAMN04488561_1907"/>
<proteinExistence type="predicted"/>
<dbReference type="SUPFAM" id="SSF55874">
    <property type="entry name" value="ATPase domain of HSP90 chaperone/DNA topoisomerase II/histidine kinase"/>
    <property type="match status" value="1"/>
</dbReference>
<dbReference type="OrthoDB" id="3757919at2"/>
<dbReference type="Pfam" id="PF13589">
    <property type="entry name" value="HATPase_c_3"/>
    <property type="match status" value="1"/>
</dbReference>
<feature type="region of interest" description="Disordered" evidence="1">
    <location>
        <begin position="412"/>
        <end position="478"/>
    </location>
</feature>
<feature type="compositionally biased region" description="Basic and acidic residues" evidence="1">
    <location>
        <begin position="429"/>
        <end position="458"/>
    </location>
</feature>
<feature type="compositionally biased region" description="Basic and acidic residues" evidence="1">
    <location>
        <begin position="469"/>
        <end position="478"/>
    </location>
</feature>
<evidence type="ECO:0000313" key="2">
    <source>
        <dbReference type="EMBL" id="SEE60092.1"/>
    </source>
</evidence>
<evidence type="ECO:0000256" key="1">
    <source>
        <dbReference type="SAM" id="MobiDB-lite"/>
    </source>
</evidence>
<reference evidence="3" key="1">
    <citation type="submission" date="2016-10" db="EMBL/GenBank/DDBJ databases">
        <authorList>
            <person name="Varghese N."/>
            <person name="Submissions S."/>
        </authorList>
    </citation>
    <scope>NUCLEOTIDE SEQUENCE [LARGE SCALE GENOMIC DNA]</scope>
    <source>
        <strain evidence="3">DSM 45237</strain>
    </source>
</reference>
<keyword evidence="3" id="KW-1185">Reference proteome</keyword>
<protein>
    <submittedName>
        <fullName evidence="2">Histidine kinase-, DNA gyrase B-, and HSP90-like ATPase</fullName>
    </submittedName>
</protein>
<dbReference type="Gene3D" id="3.30.565.10">
    <property type="entry name" value="Histidine kinase-like ATPase, C-terminal domain"/>
    <property type="match status" value="1"/>
</dbReference>
<keyword evidence="2" id="KW-0418">Kinase</keyword>
<dbReference type="InterPro" id="IPR036890">
    <property type="entry name" value="HATPase_C_sf"/>
</dbReference>
<organism evidence="2 3">
    <name type="scientific">Jiangella alba</name>
    <dbReference type="NCBI Taxonomy" id="561176"/>
    <lineage>
        <taxon>Bacteria</taxon>
        <taxon>Bacillati</taxon>
        <taxon>Actinomycetota</taxon>
        <taxon>Actinomycetes</taxon>
        <taxon>Jiangellales</taxon>
        <taxon>Jiangellaceae</taxon>
        <taxon>Jiangella</taxon>
    </lineage>
</organism>
<gene>
    <name evidence="2" type="ORF">SAMN04488561_1907</name>
</gene>
<dbReference type="RefSeq" id="WP_141711911.1">
    <property type="nucleotide sequence ID" value="NZ_FNUC01000003.1"/>
</dbReference>
<dbReference type="EMBL" id="FNUC01000003">
    <property type="protein sequence ID" value="SEE60092.1"/>
    <property type="molecule type" value="Genomic_DNA"/>
</dbReference>
<dbReference type="GO" id="GO:0016301">
    <property type="term" value="F:kinase activity"/>
    <property type="evidence" value="ECO:0007669"/>
    <property type="project" value="UniProtKB-KW"/>
</dbReference>
<dbReference type="AlphaFoldDB" id="A0A1H5K5K0"/>
<keyword evidence="2" id="KW-0808">Transferase</keyword>
<feature type="compositionally biased region" description="Basic and acidic residues" evidence="1">
    <location>
        <begin position="412"/>
        <end position="421"/>
    </location>
</feature>
<evidence type="ECO:0000313" key="3">
    <source>
        <dbReference type="Proteomes" id="UP000181980"/>
    </source>
</evidence>
<dbReference type="Proteomes" id="UP000181980">
    <property type="component" value="Unassembled WGS sequence"/>
</dbReference>